<proteinExistence type="predicted"/>
<dbReference type="EMBL" id="QNUK01000083">
    <property type="protein sequence ID" value="KAF5902837.1"/>
    <property type="molecule type" value="Genomic_DNA"/>
</dbReference>
<evidence type="ECO:0000313" key="2">
    <source>
        <dbReference type="Proteomes" id="UP000727407"/>
    </source>
</evidence>
<protein>
    <submittedName>
        <fullName evidence="1">Rhamnogalacturonase A</fullName>
    </submittedName>
</protein>
<sequence>MRQFTRPCSCSQTPGRTLSPGLHHLVPADLSCACCSGESDEMAYRGGDEGGLKGIPR</sequence>
<keyword evidence="2" id="KW-1185">Reference proteome</keyword>
<comment type="caution">
    <text evidence="1">The sequence shown here is derived from an EMBL/GenBank/DDBJ whole genome shotgun (WGS) entry which is preliminary data.</text>
</comment>
<dbReference type="Proteomes" id="UP000727407">
    <property type="component" value="Unassembled WGS sequence"/>
</dbReference>
<organism evidence="1 2">
    <name type="scientific">Clarias magur</name>
    <name type="common">Asian catfish</name>
    <name type="synonym">Macropteronotus magur</name>
    <dbReference type="NCBI Taxonomy" id="1594786"/>
    <lineage>
        <taxon>Eukaryota</taxon>
        <taxon>Metazoa</taxon>
        <taxon>Chordata</taxon>
        <taxon>Craniata</taxon>
        <taxon>Vertebrata</taxon>
        <taxon>Euteleostomi</taxon>
        <taxon>Actinopterygii</taxon>
        <taxon>Neopterygii</taxon>
        <taxon>Teleostei</taxon>
        <taxon>Ostariophysi</taxon>
        <taxon>Siluriformes</taxon>
        <taxon>Clariidae</taxon>
        <taxon>Clarias</taxon>
    </lineage>
</organism>
<name>A0A8J4X356_CLAMG</name>
<accession>A0A8J4X356</accession>
<gene>
    <name evidence="1" type="primary">rhgE</name>
    <name evidence="1" type="ORF">DAT39_007440</name>
</gene>
<evidence type="ECO:0000313" key="1">
    <source>
        <dbReference type="EMBL" id="KAF5902837.1"/>
    </source>
</evidence>
<reference evidence="1" key="1">
    <citation type="submission" date="2020-07" db="EMBL/GenBank/DDBJ databases">
        <title>Clarias magur genome sequencing, assembly and annotation.</title>
        <authorList>
            <person name="Kushwaha B."/>
            <person name="Kumar R."/>
            <person name="Das P."/>
            <person name="Joshi C.G."/>
            <person name="Kumar D."/>
            <person name="Nagpure N.S."/>
            <person name="Pandey M."/>
            <person name="Agarwal S."/>
            <person name="Srivastava S."/>
            <person name="Singh M."/>
            <person name="Sahoo L."/>
            <person name="Jayasankar P."/>
            <person name="Meher P.K."/>
            <person name="Koringa P.G."/>
            <person name="Iquebal M.A."/>
            <person name="Das S.P."/>
            <person name="Bit A."/>
            <person name="Patnaik S."/>
            <person name="Patel N."/>
            <person name="Shah T.M."/>
            <person name="Hinsu A."/>
            <person name="Jena J.K."/>
        </authorList>
    </citation>
    <scope>NUCLEOTIDE SEQUENCE</scope>
    <source>
        <strain evidence="1">CIFAMagur01</strain>
        <tissue evidence="1">Testis</tissue>
    </source>
</reference>
<dbReference type="AlphaFoldDB" id="A0A8J4X356"/>